<gene>
    <name evidence="1" type="ORF">COLO4_24959</name>
</gene>
<organism evidence="1 2">
    <name type="scientific">Corchorus olitorius</name>
    <dbReference type="NCBI Taxonomy" id="93759"/>
    <lineage>
        <taxon>Eukaryota</taxon>
        <taxon>Viridiplantae</taxon>
        <taxon>Streptophyta</taxon>
        <taxon>Embryophyta</taxon>
        <taxon>Tracheophyta</taxon>
        <taxon>Spermatophyta</taxon>
        <taxon>Magnoliopsida</taxon>
        <taxon>eudicotyledons</taxon>
        <taxon>Gunneridae</taxon>
        <taxon>Pentapetalae</taxon>
        <taxon>rosids</taxon>
        <taxon>malvids</taxon>
        <taxon>Malvales</taxon>
        <taxon>Malvaceae</taxon>
        <taxon>Grewioideae</taxon>
        <taxon>Apeibeae</taxon>
        <taxon>Corchorus</taxon>
    </lineage>
</organism>
<dbReference type="AlphaFoldDB" id="A0A1R3I5S5"/>
<dbReference type="Proteomes" id="UP000187203">
    <property type="component" value="Unassembled WGS sequence"/>
</dbReference>
<protein>
    <submittedName>
        <fullName evidence="1">Uncharacterized protein</fullName>
    </submittedName>
</protein>
<dbReference type="EMBL" id="AWUE01018854">
    <property type="protein sequence ID" value="OMO77918.1"/>
    <property type="molecule type" value="Genomic_DNA"/>
</dbReference>
<comment type="caution">
    <text evidence="1">The sequence shown here is derived from an EMBL/GenBank/DDBJ whole genome shotgun (WGS) entry which is preliminary data.</text>
</comment>
<evidence type="ECO:0000313" key="2">
    <source>
        <dbReference type="Proteomes" id="UP000187203"/>
    </source>
</evidence>
<reference evidence="2" key="1">
    <citation type="submission" date="2013-09" db="EMBL/GenBank/DDBJ databases">
        <title>Corchorus olitorius genome sequencing.</title>
        <authorList>
            <person name="Alam M."/>
            <person name="Haque M.S."/>
            <person name="Islam M.S."/>
            <person name="Emdad E.M."/>
            <person name="Islam M.M."/>
            <person name="Ahmed B."/>
            <person name="Halim A."/>
            <person name="Hossen Q.M.M."/>
            <person name="Hossain M.Z."/>
            <person name="Ahmed R."/>
            <person name="Khan M.M."/>
            <person name="Islam R."/>
            <person name="Rashid M.M."/>
            <person name="Khan S.A."/>
            <person name="Rahman M.S."/>
            <person name="Alam M."/>
            <person name="Yahiya A.S."/>
            <person name="Khan M.S."/>
            <person name="Azam M.S."/>
            <person name="Haque T."/>
            <person name="Lashkar M.Z.H."/>
            <person name="Akhand A.I."/>
            <person name="Morshed G."/>
            <person name="Roy S."/>
            <person name="Uddin K.S."/>
            <person name="Rabeya T."/>
            <person name="Hossain A.S."/>
            <person name="Chowdhury A."/>
            <person name="Snigdha A.R."/>
            <person name="Mortoza M.S."/>
            <person name="Matin S.A."/>
            <person name="Hoque S.M.E."/>
            <person name="Islam M.K."/>
            <person name="Roy D.K."/>
            <person name="Haider R."/>
            <person name="Moosa M.M."/>
            <person name="Elias S.M."/>
            <person name="Hasan A.M."/>
            <person name="Jahan S."/>
            <person name="Shafiuddin M."/>
            <person name="Mahmood N."/>
            <person name="Shommy N.S."/>
        </authorList>
    </citation>
    <scope>NUCLEOTIDE SEQUENCE [LARGE SCALE GENOMIC DNA]</scope>
    <source>
        <strain evidence="2">cv. O-4</strain>
    </source>
</reference>
<proteinExistence type="predicted"/>
<sequence>MEKDESGSNSSSFSVLNQVGNVEMKKVSPELVLHEGEVKIEKVPKKFDLNVLADCGFDLNKFPVQGNEVFADKEFQEVVTDMLKCYLPKWF</sequence>
<name>A0A1R3I5S5_9ROSI</name>
<evidence type="ECO:0000313" key="1">
    <source>
        <dbReference type="EMBL" id="OMO77918.1"/>
    </source>
</evidence>
<dbReference type="OrthoDB" id="1816244at2759"/>
<accession>A0A1R3I5S5</accession>
<keyword evidence="2" id="KW-1185">Reference proteome</keyword>